<dbReference type="Proteomes" id="UP000001745">
    <property type="component" value="Unassembled WGS sequence"/>
</dbReference>
<dbReference type="GeneID" id="8106341"/>
<accession>B8MJ41</accession>
<name>B8MJ41_TALSN</name>
<gene>
    <name evidence="1" type="ORF">TSTA_051390</name>
</gene>
<keyword evidence="2" id="KW-1185">Reference proteome</keyword>
<dbReference type="AlphaFoldDB" id="B8MJ41"/>
<evidence type="ECO:0000313" key="2">
    <source>
        <dbReference type="Proteomes" id="UP000001745"/>
    </source>
</evidence>
<sequence>MEFSEWEVQRRDIDKIFEWMKQTVYYSYLKTYVHVTHSWKEAYNNLKMQVGQGSREIQFLEAIRPLDEAWVTSFEHLIDSKIDDKSLTYKDLLNGF</sequence>
<dbReference type="PhylomeDB" id="B8MJ41"/>
<dbReference type="HOGENOM" id="CLU_2361158_0_0_1"/>
<reference evidence="2" key="1">
    <citation type="journal article" date="2015" name="Genome Announc.">
        <title>Genome sequence of the AIDS-associated pathogen Penicillium marneffei (ATCC18224) and its near taxonomic relative Talaromyces stipitatus (ATCC10500).</title>
        <authorList>
            <person name="Nierman W.C."/>
            <person name="Fedorova-Abrams N.D."/>
            <person name="Andrianopoulos A."/>
        </authorList>
    </citation>
    <scope>NUCLEOTIDE SEQUENCE [LARGE SCALE GENOMIC DNA]</scope>
    <source>
        <strain evidence="2">ATCC 10500 / CBS 375.48 / QM 6759 / NRRL 1006</strain>
    </source>
</reference>
<evidence type="ECO:0000313" key="1">
    <source>
        <dbReference type="EMBL" id="EED15703.1"/>
    </source>
</evidence>
<dbReference type="EMBL" id="EQ962657">
    <property type="protein sequence ID" value="EED15703.1"/>
    <property type="molecule type" value="Genomic_DNA"/>
</dbReference>
<proteinExistence type="predicted"/>
<dbReference type="RefSeq" id="XP_002485656.1">
    <property type="nucleotide sequence ID" value="XM_002485611.1"/>
</dbReference>
<organism evidence="1 2">
    <name type="scientific">Talaromyces stipitatus (strain ATCC 10500 / CBS 375.48 / QM 6759 / NRRL 1006)</name>
    <name type="common">Penicillium stipitatum</name>
    <dbReference type="NCBI Taxonomy" id="441959"/>
    <lineage>
        <taxon>Eukaryota</taxon>
        <taxon>Fungi</taxon>
        <taxon>Dikarya</taxon>
        <taxon>Ascomycota</taxon>
        <taxon>Pezizomycotina</taxon>
        <taxon>Eurotiomycetes</taxon>
        <taxon>Eurotiomycetidae</taxon>
        <taxon>Eurotiales</taxon>
        <taxon>Trichocomaceae</taxon>
        <taxon>Talaromyces</taxon>
        <taxon>Talaromyces sect. Talaromyces</taxon>
    </lineage>
</organism>
<protein>
    <submittedName>
        <fullName evidence="1">Uncharacterized protein</fullName>
    </submittedName>
</protein>
<dbReference type="VEuPathDB" id="FungiDB:TSTA_051390"/>
<dbReference type="InParanoid" id="B8MJ41"/>
<dbReference type="STRING" id="441959.B8MJ41"/>